<feature type="domain" description="RNA polymerase sigma-70 region 2" evidence="1">
    <location>
        <begin position="14"/>
        <end position="76"/>
    </location>
</feature>
<gene>
    <name evidence="3" type="ORF">HDF25_001022</name>
</gene>
<evidence type="ECO:0000313" key="3">
    <source>
        <dbReference type="EMBL" id="MBB6498885.1"/>
    </source>
</evidence>
<dbReference type="EMBL" id="JACHCC010000002">
    <property type="protein sequence ID" value="MBB6498885.1"/>
    <property type="molecule type" value="Genomic_DNA"/>
</dbReference>
<dbReference type="InterPro" id="IPR007627">
    <property type="entry name" value="RNA_pol_sigma70_r2"/>
</dbReference>
<dbReference type="Pfam" id="PF04542">
    <property type="entry name" value="Sigma70_r2"/>
    <property type="match status" value="1"/>
</dbReference>
<evidence type="ECO:0000259" key="1">
    <source>
        <dbReference type="Pfam" id="PF04542"/>
    </source>
</evidence>
<reference evidence="3 4" key="1">
    <citation type="submission" date="2020-08" db="EMBL/GenBank/DDBJ databases">
        <title>Genomic Encyclopedia of Type Strains, Phase IV (KMG-V): Genome sequencing to study the core and pangenomes of soil and plant-associated prokaryotes.</title>
        <authorList>
            <person name="Whitman W."/>
        </authorList>
    </citation>
    <scope>NUCLEOTIDE SEQUENCE [LARGE SCALE GENOMIC DNA]</scope>
    <source>
        <strain evidence="3 4">M2T3</strain>
    </source>
</reference>
<dbReference type="RefSeq" id="WP_184623394.1">
    <property type="nucleotide sequence ID" value="NZ_JACHCC010000002.1"/>
</dbReference>
<comment type="caution">
    <text evidence="3">The sequence shown here is derived from an EMBL/GenBank/DDBJ whole genome shotgun (WGS) entry which is preliminary data.</text>
</comment>
<dbReference type="Pfam" id="PF20239">
    <property type="entry name" value="DUF6596"/>
    <property type="match status" value="1"/>
</dbReference>
<protein>
    <submittedName>
        <fullName evidence="3">RNA polymerase sigma-70 factor (ECF subfamily)</fullName>
    </submittedName>
</protein>
<dbReference type="InterPro" id="IPR014284">
    <property type="entry name" value="RNA_pol_sigma-70_dom"/>
</dbReference>
<dbReference type="Proteomes" id="UP000521017">
    <property type="component" value="Unassembled WGS sequence"/>
</dbReference>
<name>A0A7X0J0W5_9SPHI</name>
<dbReference type="GO" id="GO:0003700">
    <property type="term" value="F:DNA-binding transcription factor activity"/>
    <property type="evidence" value="ECO:0007669"/>
    <property type="project" value="InterPro"/>
</dbReference>
<dbReference type="Gene3D" id="1.10.1740.10">
    <property type="match status" value="1"/>
</dbReference>
<dbReference type="InterPro" id="IPR036388">
    <property type="entry name" value="WH-like_DNA-bd_sf"/>
</dbReference>
<dbReference type="SUPFAM" id="SSF88659">
    <property type="entry name" value="Sigma3 and sigma4 domains of RNA polymerase sigma factors"/>
    <property type="match status" value="1"/>
</dbReference>
<dbReference type="PANTHER" id="PTHR47756:SF2">
    <property type="entry name" value="BLL6612 PROTEIN"/>
    <property type="match status" value="1"/>
</dbReference>
<accession>A0A7X0J0W5</accession>
<dbReference type="InterPro" id="IPR013325">
    <property type="entry name" value="RNA_pol_sigma_r2"/>
</dbReference>
<dbReference type="Gene3D" id="1.10.10.10">
    <property type="entry name" value="Winged helix-like DNA-binding domain superfamily/Winged helix DNA-binding domain"/>
    <property type="match status" value="1"/>
</dbReference>
<feature type="domain" description="DUF6596" evidence="2">
    <location>
        <begin position="182"/>
        <end position="284"/>
    </location>
</feature>
<proteinExistence type="predicted"/>
<evidence type="ECO:0000313" key="4">
    <source>
        <dbReference type="Proteomes" id="UP000521017"/>
    </source>
</evidence>
<dbReference type="GO" id="GO:0006352">
    <property type="term" value="P:DNA-templated transcription initiation"/>
    <property type="evidence" value="ECO:0007669"/>
    <property type="project" value="InterPro"/>
</dbReference>
<organism evidence="3 4">
    <name type="scientific">Pedobacter cryoconitis</name>
    <dbReference type="NCBI Taxonomy" id="188932"/>
    <lineage>
        <taxon>Bacteria</taxon>
        <taxon>Pseudomonadati</taxon>
        <taxon>Bacteroidota</taxon>
        <taxon>Sphingobacteriia</taxon>
        <taxon>Sphingobacteriales</taxon>
        <taxon>Sphingobacteriaceae</taxon>
        <taxon>Pedobacter</taxon>
    </lineage>
</organism>
<evidence type="ECO:0000259" key="2">
    <source>
        <dbReference type="Pfam" id="PF20239"/>
    </source>
</evidence>
<dbReference type="PANTHER" id="PTHR47756">
    <property type="entry name" value="BLL6612 PROTEIN-RELATED"/>
    <property type="match status" value="1"/>
</dbReference>
<dbReference type="InterPro" id="IPR046531">
    <property type="entry name" value="DUF6596"/>
</dbReference>
<dbReference type="AlphaFoldDB" id="A0A7X0J0W5"/>
<dbReference type="NCBIfam" id="TIGR02937">
    <property type="entry name" value="sigma70-ECF"/>
    <property type="match status" value="1"/>
</dbReference>
<sequence length="406" mass="46511">MKESGLIPDLFRTEYRKLVSVLCKHFGFDQIEVAEDIASDTFLTASQDWAQKGLPSNPVAWLYYVAKNKARNHLQRDFLFANKIAPEIQNNSSNSTEIDLSPQNINDSQLQMMFAVCDDAIPSEAQIGLSLRILCGFGIQEIADAFLTSKETINKRLFRAKEKLRERKTKIEFPGETELEGRLATVLTTIYLLFNEGYYSVSQHQTLRKELCLEAMRLCTMLVENRYTNKPQVNALLSLMCFHASRFEARQDKNGDIILYDEQDVNRWNAELISKGGYFLDRAATGDQLSRYHLEAGIAYWNTQKADTSEKWENILQYYNHLLQIEYSPIAALNRTYALAKANGKEEAIAAAEKLNLKDNHFYFMLLGELYTGIDNQKAIANFKKAYAKARTQADKLTIQRRIDNS</sequence>
<dbReference type="SUPFAM" id="SSF88946">
    <property type="entry name" value="Sigma2 domain of RNA polymerase sigma factors"/>
    <property type="match status" value="1"/>
</dbReference>
<dbReference type="InterPro" id="IPR013324">
    <property type="entry name" value="RNA_pol_sigma_r3/r4-like"/>
</dbReference>